<dbReference type="AlphaFoldDB" id="A0AAD7EJW3"/>
<comment type="caution">
    <text evidence="2">The sequence shown here is derived from an EMBL/GenBank/DDBJ whole genome shotgun (WGS) entry which is preliminary data.</text>
</comment>
<feature type="compositionally biased region" description="Acidic residues" evidence="1">
    <location>
        <begin position="242"/>
        <end position="262"/>
    </location>
</feature>
<feature type="region of interest" description="Disordered" evidence="1">
    <location>
        <begin position="235"/>
        <end position="305"/>
    </location>
</feature>
<proteinExistence type="predicted"/>
<protein>
    <submittedName>
        <fullName evidence="2">Uncharacterized protein</fullName>
    </submittedName>
</protein>
<dbReference type="Proteomes" id="UP001218218">
    <property type="component" value="Unassembled WGS sequence"/>
</dbReference>
<evidence type="ECO:0000256" key="1">
    <source>
        <dbReference type="SAM" id="MobiDB-lite"/>
    </source>
</evidence>
<accession>A0AAD7EJW3</accession>
<name>A0AAD7EJW3_9AGAR</name>
<reference evidence="2" key="1">
    <citation type="submission" date="2023-03" db="EMBL/GenBank/DDBJ databases">
        <title>Massive genome expansion in bonnet fungi (Mycena s.s.) driven by repeated elements and novel gene families across ecological guilds.</title>
        <authorList>
            <consortium name="Lawrence Berkeley National Laboratory"/>
            <person name="Harder C.B."/>
            <person name="Miyauchi S."/>
            <person name="Viragh M."/>
            <person name="Kuo A."/>
            <person name="Thoen E."/>
            <person name="Andreopoulos B."/>
            <person name="Lu D."/>
            <person name="Skrede I."/>
            <person name="Drula E."/>
            <person name="Henrissat B."/>
            <person name="Morin E."/>
            <person name="Kohler A."/>
            <person name="Barry K."/>
            <person name="LaButti K."/>
            <person name="Morin E."/>
            <person name="Salamov A."/>
            <person name="Lipzen A."/>
            <person name="Mereny Z."/>
            <person name="Hegedus B."/>
            <person name="Baldrian P."/>
            <person name="Stursova M."/>
            <person name="Weitz H."/>
            <person name="Taylor A."/>
            <person name="Grigoriev I.V."/>
            <person name="Nagy L.G."/>
            <person name="Martin F."/>
            <person name="Kauserud H."/>
        </authorList>
    </citation>
    <scope>NUCLEOTIDE SEQUENCE</scope>
    <source>
        <strain evidence="2">CBHHK002</strain>
    </source>
</reference>
<sequence>MSSTTSDQERDNSPTPVPGDKGKQHQMSLERDVQEYEEQQVKEKQEAEERAAAVEVDLTPHKRARLIAANRETVRRMQELAAEWTKDIEQARKSVEEAKHNIERVEELRTRKSQWAPPRPMTWLKRPISSTHSAKLIVLARPKIITATGTGGLGCNFMPTKTGSISCSPDTFHIRATDTAADTAGSPGPVRAAPDCQLIRSLIPLVSATEIPGLILTISISETFPVALRQHNFRSDHRVSPDDDDVPDAPCDSEDESSEEEEKAVVGTKRKRATKKTERKRAEQKMEAGTEKRRRGRKAKVVEPPPEWKIANVEFAQDQVRAPAGERKTEAQCPPITHMGVRGIQDTGGIKLHSTAHVDKLETGGVLGK</sequence>
<feature type="compositionally biased region" description="Basic residues" evidence="1">
    <location>
        <begin position="268"/>
        <end position="279"/>
    </location>
</feature>
<organism evidence="2 3">
    <name type="scientific">Mycena albidolilacea</name>
    <dbReference type="NCBI Taxonomy" id="1033008"/>
    <lineage>
        <taxon>Eukaryota</taxon>
        <taxon>Fungi</taxon>
        <taxon>Dikarya</taxon>
        <taxon>Basidiomycota</taxon>
        <taxon>Agaricomycotina</taxon>
        <taxon>Agaricomycetes</taxon>
        <taxon>Agaricomycetidae</taxon>
        <taxon>Agaricales</taxon>
        <taxon>Marasmiineae</taxon>
        <taxon>Mycenaceae</taxon>
        <taxon>Mycena</taxon>
    </lineage>
</organism>
<gene>
    <name evidence="2" type="ORF">DFH08DRAFT_814861</name>
</gene>
<feature type="compositionally biased region" description="Basic and acidic residues" evidence="1">
    <location>
        <begin position="20"/>
        <end position="52"/>
    </location>
</feature>
<dbReference type="EMBL" id="JARIHO010000035">
    <property type="protein sequence ID" value="KAJ7331553.1"/>
    <property type="molecule type" value="Genomic_DNA"/>
</dbReference>
<feature type="region of interest" description="Disordered" evidence="1">
    <location>
        <begin position="1"/>
        <end position="54"/>
    </location>
</feature>
<keyword evidence="3" id="KW-1185">Reference proteome</keyword>
<feature type="compositionally biased region" description="Basic and acidic residues" evidence="1">
    <location>
        <begin position="280"/>
        <end position="291"/>
    </location>
</feature>
<evidence type="ECO:0000313" key="3">
    <source>
        <dbReference type="Proteomes" id="UP001218218"/>
    </source>
</evidence>
<evidence type="ECO:0000313" key="2">
    <source>
        <dbReference type="EMBL" id="KAJ7331553.1"/>
    </source>
</evidence>